<feature type="transmembrane region" description="Helical" evidence="1">
    <location>
        <begin position="784"/>
        <end position="807"/>
    </location>
</feature>
<proteinExistence type="predicted"/>
<keyword evidence="1" id="KW-0812">Transmembrane</keyword>
<sequence length="827" mass="90716">MKMLKAQIQSCFIPTFPTIHSFMIVTFLTKISFSAPLSNFSTILSMSLEPGLQLRVLEQFSSLFGTSLTNPPLFTDIHMNGNTDVILATMDGTVRAYSFAPDGFHSNNSPSRPSGWSCPIHGENFASSPVLVHLDEKGHGLIVVVSVRGVIYALDGDGVPLVQIQIPDLVLDAQNKLDLFARDLRLLMTTHLHWFDSSNNVQGVRLSPRVYTTPLAPLINLQFPLMDPQDADALIVPVNFVSTDLEDRADFILATLIGVPRRLFLSTHLWGSSIGRVYDLSIQVLEFGWLREAQPPYLFASPTVIANPNTHWIANAAADVSSGSDADVRVSPNLSGSLTYRTLIPSFSGRLHSVALPLAKIDRLPMSARDVSYSNSAFSTPFAQSPVLTDCSGLTESVANSSVCCLLLDTESRLLLLSLGVHKYSSLVEPSRMDTSLMWTYIPQVPVTDSTPVVHKDQVGQVIVVRCGIQNGQPDRWAVYPTPDGWLHAVNMSTGKSVLDYPLRVVEKQSGVDVTFSMGPGMLYSAPDARTWMLLSDTGGVFYQIRMCCPKPVVVRTAARSPHGFRISNVWHMPTALVHLDEKDVTKSSPGNVPSISAFLLSTEGISLLVPNSSLVQSTLTDHIDLSAHPRLLASNQDLVYFIDPTTGQAVDSIHLESDQRVVHYRIHDCPDWAPNRMNFSDNQDIHHVPTALVAQLVDSLGTQLSDWSVARVQLSSGSSSDSITSPVICGGALTVSRPLYGSFRTRIHLLVVDRRTGLLRTPSSVSFSPNVFTATALLDVETLWPQLLTVWTYLPILYLFAGLVIVHTSRISNLQFRHNIKLPHSA</sequence>
<name>A0A4E0RK16_FASHE</name>
<evidence type="ECO:0000313" key="3">
    <source>
        <dbReference type="Proteomes" id="UP000230066"/>
    </source>
</evidence>
<dbReference type="AlphaFoldDB" id="A0A4E0RK16"/>
<protein>
    <submittedName>
        <fullName evidence="2">Uncharacterized protein</fullName>
    </submittedName>
</protein>
<dbReference type="EMBL" id="JXXN02000105">
    <property type="protein sequence ID" value="THD28636.1"/>
    <property type="molecule type" value="Genomic_DNA"/>
</dbReference>
<dbReference type="SUPFAM" id="SSF50998">
    <property type="entry name" value="Quinoprotein alcohol dehydrogenase-like"/>
    <property type="match status" value="1"/>
</dbReference>
<gene>
    <name evidence="2" type="ORF">D915_000485</name>
</gene>
<accession>A0A4E0RK16</accession>
<keyword evidence="3" id="KW-1185">Reference proteome</keyword>
<evidence type="ECO:0000256" key="1">
    <source>
        <dbReference type="SAM" id="Phobius"/>
    </source>
</evidence>
<keyword evidence="1" id="KW-1133">Transmembrane helix</keyword>
<dbReference type="InterPro" id="IPR011047">
    <property type="entry name" value="Quinoprotein_ADH-like_sf"/>
</dbReference>
<keyword evidence="1" id="KW-0472">Membrane</keyword>
<organism evidence="2 3">
    <name type="scientific">Fasciola hepatica</name>
    <name type="common">Liver fluke</name>
    <dbReference type="NCBI Taxonomy" id="6192"/>
    <lineage>
        <taxon>Eukaryota</taxon>
        <taxon>Metazoa</taxon>
        <taxon>Spiralia</taxon>
        <taxon>Lophotrochozoa</taxon>
        <taxon>Platyhelminthes</taxon>
        <taxon>Trematoda</taxon>
        <taxon>Digenea</taxon>
        <taxon>Plagiorchiida</taxon>
        <taxon>Echinostomata</taxon>
        <taxon>Echinostomatoidea</taxon>
        <taxon>Fasciolidae</taxon>
        <taxon>Fasciola</taxon>
    </lineage>
</organism>
<reference evidence="2" key="1">
    <citation type="submission" date="2019-03" db="EMBL/GenBank/DDBJ databases">
        <title>Improved annotation for the trematode Fasciola hepatica.</title>
        <authorList>
            <person name="Choi Y.-J."/>
            <person name="Martin J."/>
            <person name="Mitreva M."/>
        </authorList>
    </citation>
    <scope>NUCLEOTIDE SEQUENCE [LARGE SCALE GENOMIC DNA]</scope>
</reference>
<dbReference type="Proteomes" id="UP000230066">
    <property type="component" value="Unassembled WGS sequence"/>
</dbReference>
<comment type="caution">
    <text evidence="2">The sequence shown here is derived from an EMBL/GenBank/DDBJ whole genome shotgun (WGS) entry which is preliminary data.</text>
</comment>
<evidence type="ECO:0000313" key="2">
    <source>
        <dbReference type="EMBL" id="THD28636.1"/>
    </source>
</evidence>